<feature type="signal peptide" evidence="1">
    <location>
        <begin position="1"/>
        <end position="25"/>
    </location>
</feature>
<name>A0A6P8XAK0_DROAB</name>
<keyword evidence="1" id="KW-0732">Signal</keyword>
<dbReference type="OrthoDB" id="7858866at2759"/>
<proteinExistence type="predicted"/>
<dbReference type="GeneID" id="117573863"/>
<evidence type="ECO:0000313" key="2">
    <source>
        <dbReference type="Proteomes" id="UP000515160"/>
    </source>
</evidence>
<accession>A0A6P8XAK0</accession>
<feature type="chain" id="PRO_5028006739" evidence="1">
    <location>
        <begin position="26"/>
        <end position="81"/>
    </location>
</feature>
<keyword evidence="2" id="KW-1185">Reference proteome</keyword>
<protein>
    <submittedName>
        <fullName evidence="3">Uncharacterized protein LOC117573863</fullName>
    </submittedName>
</protein>
<gene>
    <name evidence="3" type="primary">LOC117573863</name>
</gene>
<dbReference type="AlphaFoldDB" id="A0A6P8XAK0"/>
<reference evidence="3" key="1">
    <citation type="submission" date="2025-08" db="UniProtKB">
        <authorList>
            <consortium name="RefSeq"/>
        </authorList>
    </citation>
    <scope>IDENTIFICATION</scope>
    <source>
        <strain evidence="3">15112-1751.03</strain>
        <tissue evidence="3">Whole Adult</tissue>
    </source>
</reference>
<dbReference type="Proteomes" id="UP000515160">
    <property type="component" value="Chromosome 2R"/>
</dbReference>
<dbReference type="RefSeq" id="XP_034113226.1">
    <property type="nucleotide sequence ID" value="XM_034257335.2"/>
</dbReference>
<organism evidence="2 3">
    <name type="scientific">Drosophila albomicans</name>
    <name type="common">Fruit fly</name>
    <dbReference type="NCBI Taxonomy" id="7291"/>
    <lineage>
        <taxon>Eukaryota</taxon>
        <taxon>Metazoa</taxon>
        <taxon>Ecdysozoa</taxon>
        <taxon>Arthropoda</taxon>
        <taxon>Hexapoda</taxon>
        <taxon>Insecta</taxon>
        <taxon>Pterygota</taxon>
        <taxon>Neoptera</taxon>
        <taxon>Endopterygota</taxon>
        <taxon>Diptera</taxon>
        <taxon>Brachycera</taxon>
        <taxon>Muscomorpha</taxon>
        <taxon>Ephydroidea</taxon>
        <taxon>Drosophilidae</taxon>
        <taxon>Drosophila</taxon>
    </lineage>
</organism>
<sequence length="81" mass="9056">MKPSSLLRLRHIWIMSCWLRNEAVAAAAMVVRCRDNSVDQLESGKKHVVEAEAGQMGVDSQGKLRIVRVLDDYIVPAECGF</sequence>
<evidence type="ECO:0000256" key="1">
    <source>
        <dbReference type="SAM" id="SignalP"/>
    </source>
</evidence>
<evidence type="ECO:0000313" key="3">
    <source>
        <dbReference type="RefSeq" id="XP_034113226.1"/>
    </source>
</evidence>